<gene>
    <name evidence="2" type="ORF">HYALB_00004203</name>
</gene>
<feature type="chain" id="PRO_5040113756" evidence="1">
    <location>
        <begin position="21"/>
        <end position="104"/>
    </location>
</feature>
<organism evidence="2 3">
    <name type="scientific">Hymenoscyphus albidus</name>
    <dbReference type="NCBI Taxonomy" id="595503"/>
    <lineage>
        <taxon>Eukaryota</taxon>
        <taxon>Fungi</taxon>
        <taxon>Dikarya</taxon>
        <taxon>Ascomycota</taxon>
        <taxon>Pezizomycotina</taxon>
        <taxon>Leotiomycetes</taxon>
        <taxon>Helotiales</taxon>
        <taxon>Helotiaceae</taxon>
        <taxon>Hymenoscyphus</taxon>
    </lineage>
</organism>
<dbReference type="EMBL" id="CAJVRM010000753">
    <property type="protein sequence ID" value="CAG8984220.1"/>
    <property type="molecule type" value="Genomic_DNA"/>
</dbReference>
<protein>
    <submittedName>
        <fullName evidence="2">Uncharacterized protein</fullName>
    </submittedName>
</protein>
<evidence type="ECO:0000313" key="3">
    <source>
        <dbReference type="Proteomes" id="UP000701801"/>
    </source>
</evidence>
<dbReference type="OrthoDB" id="3502814at2759"/>
<keyword evidence="1" id="KW-0732">Signal</keyword>
<accession>A0A9N9M3X9</accession>
<proteinExistence type="predicted"/>
<evidence type="ECO:0000313" key="2">
    <source>
        <dbReference type="EMBL" id="CAG8984220.1"/>
    </source>
</evidence>
<dbReference type="Proteomes" id="UP000701801">
    <property type="component" value="Unassembled WGS sequence"/>
</dbReference>
<comment type="caution">
    <text evidence="2">The sequence shown here is derived from an EMBL/GenBank/DDBJ whole genome shotgun (WGS) entry which is preliminary data.</text>
</comment>
<feature type="signal peptide" evidence="1">
    <location>
        <begin position="1"/>
        <end position="20"/>
    </location>
</feature>
<dbReference type="AlphaFoldDB" id="A0A9N9M3X9"/>
<name>A0A9N9M3X9_9HELO</name>
<sequence length="104" mass="11034">MQFTSLILSVLFVASSAVIAAPSSAAAALFTRGSCKSPSCTSKCPDGTPYDCCVDYIRDPCSDHQACEEIDCLCKCEGSATTYLCNANYFVDPCKPLNGKRVDA</sequence>
<keyword evidence="3" id="KW-1185">Reference proteome</keyword>
<reference evidence="2" key="1">
    <citation type="submission" date="2021-07" db="EMBL/GenBank/DDBJ databases">
        <authorList>
            <person name="Durling M."/>
        </authorList>
    </citation>
    <scope>NUCLEOTIDE SEQUENCE</scope>
</reference>
<evidence type="ECO:0000256" key="1">
    <source>
        <dbReference type="SAM" id="SignalP"/>
    </source>
</evidence>